<organism evidence="1 2">
    <name type="scientific">Actinomadura physcomitrii</name>
    <dbReference type="NCBI Taxonomy" id="2650748"/>
    <lineage>
        <taxon>Bacteria</taxon>
        <taxon>Bacillati</taxon>
        <taxon>Actinomycetota</taxon>
        <taxon>Actinomycetes</taxon>
        <taxon>Streptosporangiales</taxon>
        <taxon>Thermomonosporaceae</taxon>
        <taxon>Actinomadura</taxon>
    </lineage>
</organism>
<protein>
    <submittedName>
        <fullName evidence="1">Uncharacterized protein</fullName>
    </submittedName>
</protein>
<evidence type="ECO:0000313" key="1">
    <source>
        <dbReference type="EMBL" id="MWA02183.1"/>
    </source>
</evidence>
<comment type="caution">
    <text evidence="1">The sequence shown here is derived from an EMBL/GenBank/DDBJ whole genome shotgun (WGS) entry which is preliminary data.</text>
</comment>
<sequence length="170" mass="18774">MSDTEGTPTSGNWKMPKYEPGADELWDRLGEDWQAVDGIHPGARVYVRWRTEAGARPVVTGFCAAGDITTDVLRAVPVSRLENLRVLLDQARSKDDFLAELVPLTRHKGEAPEEFSNRVAYYYRIFAASSSSPTKDLAEHSGVPLPTVRGWIREARLRGLLPPGTRGKAG</sequence>
<dbReference type="AlphaFoldDB" id="A0A6I4M914"/>
<dbReference type="EMBL" id="WBMS02000012">
    <property type="protein sequence ID" value="MWA02183.1"/>
    <property type="molecule type" value="Genomic_DNA"/>
</dbReference>
<dbReference type="Proteomes" id="UP000462055">
    <property type="component" value="Unassembled WGS sequence"/>
</dbReference>
<evidence type="ECO:0000313" key="2">
    <source>
        <dbReference type="Proteomes" id="UP000462055"/>
    </source>
</evidence>
<dbReference type="RefSeq" id="WP_151594639.1">
    <property type="nucleotide sequence ID" value="NZ_WBMS02000012.1"/>
</dbReference>
<name>A0A6I4M914_9ACTN</name>
<gene>
    <name evidence="1" type="ORF">F8568_017735</name>
</gene>
<accession>A0A6I4M914</accession>
<proteinExistence type="predicted"/>
<reference evidence="1" key="1">
    <citation type="submission" date="2019-12" db="EMBL/GenBank/DDBJ databases">
        <title>Actinomadura physcomitrii sp. nov., a novel actinomycete isolated from moss [Physcomitrium sphaericum (Ludw) Fuernr].</title>
        <authorList>
            <person name="Zhuang X."/>
        </authorList>
    </citation>
    <scope>NUCLEOTIDE SEQUENCE [LARGE SCALE GENOMIC DNA]</scope>
    <source>
        <strain evidence="1">LD22</strain>
    </source>
</reference>
<keyword evidence="2" id="KW-1185">Reference proteome</keyword>